<protein>
    <submittedName>
        <fullName evidence="2">Uncharacterized protein</fullName>
    </submittedName>
</protein>
<feature type="region of interest" description="Disordered" evidence="1">
    <location>
        <begin position="124"/>
        <end position="158"/>
    </location>
</feature>
<sequence>MNERIWNQRMLGLTFNVEDGRITIFRSTLEALGWPTHYRFLYNREAKQVAVQNCTAEDAGAHKTPKLTVSNSCEVKCVALVRMIYRDMRWNRNNTYRLEGKSVPRQQLVSFDLDIPFLVENGKALDENPSPTKPLCGEELSAAESSSASPIKRDSGAL</sequence>
<proteinExistence type="predicted"/>
<feature type="compositionally biased region" description="Low complexity" evidence="1">
    <location>
        <begin position="138"/>
        <end position="149"/>
    </location>
</feature>
<evidence type="ECO:0000256" key="1">
    <source>
        <dbReference type="SAM" id="MobiDB-lite"/>
    </source>
</evidence>
<evidence type="ECO:0000313" key="3">
    <source>
        <dbReference type="Proteomes" id="UP001465119"/>
    </source>
</evidence>
<keyword evidence="3" id="KW-1185">Reference proteome</keyword>
<gene>
    <name evidence="2" type="ORF">WMO20_05655</name>
</gene>
<reference evidence="2 3" key="1">
    <citation type="submission" date="2024-03" db="EMBL/GenBank/DDBJ databases">
        <title>Human intestinal bacterial collection.</title>
        <authorList>
            <person name="Pauvert C."/>
            <person name="Hitch T.C.A."/>
            <person name="Clavel T."/>
        </authorList>
    </citation>
    <scope>NUCLEOTIDE SEQUENCE [LARGE SCALE GENOMIC DNA]</scope>
    <source>
        <strain evidence="2 3">CLA-AA-H281</strain>
    </source>
</reference>
<accession>A0ABV1C3G3</accession>
<dbReference type="EMBL" id="JBBMEN010000005">
    <property type="protein sequence ID" value="MEQ2385420.1"/>
    <property type="molecule type" value="Genomic_DNA"/>
</dbReference>
<comment type="caution">
    <text evidence="2">The sequence shown here is derived from an EMBL/GenBank/DDBJ whole genome shotgun (WGS) entry which is preliminary data.</text>
</comment>
<organism evidence="2 3">
    <name type="scientific">Faecalibacterium intestinale</name>
    <dbReference type="NCBI Taxonomy" id="3133155"/>
    <lineage>
        <taxon>Bacteria</taxon>
        <taxon>Bacillati</taxon>
        <taxon>Bacillota</taxon>
        <taxon>Clostridia</taxon>
        <taxon>Eubacteriales</taxon>
        <taxon>Oscillospiraceae</taxon>
        <taxon>Faecalibacterium</taxon>
    </lineage>
</organism>
<name>A0ABV1C3G3_9FIRM</name>
<evidence type="ECO:0000313" key="2">
    <source>
        <dbReference type="EMBL" id="MEQ2385420.1"/>
    </source>
</evidence>
<dbReference type="Proteomes" id="UP001465119">
    <property type="component" value="Unassembled WGS sequence"/>
</dbReference>
<dbReference type="RefSeq" id="WP_349186089.1">
    <property type="nucleotide sequence ID" value="NZ_JBBMEN010000005.1"/>
</dbReference>